<keyword evidence="3" id="KW-1185">Reference proteome</keyword>
<sequence>MRGVVVFDIGGTYTRSGLFTETGRILNVEKDSSPNFNSNESIYDLQEQLLEYVKRKVLEIDKATSISIEEVGIAFPGPITKDGCVLKAPTLWGEAGVKFPMKDKLESLLDGISVTVINDLTAAGYRYMKSSLKSFGLITISSGVGNKVFWNEETLLNDNGAGGELGHYVYKDSEFPNLICDCGSYSHIGAIASGRGMEQLANQMRVKYSHLLSDSPLRNLNKITTFELVEGIRHKDPFSEAVLRKGITPIANAILFMHNLMGLEDFIIIGGFALAIREEYKKELCHQLSQSIYFGLENKNIKDMIHMGVEDDLNGLIGMGIYVFKHMKKDNRHMEVQTG</sequence>
<comment type="similarity">
    <text evidence="1">Belongs to the ROK (NagC/XylR) family.</text>
</comment>
<name>A0A0V8HCV5_9BACI</name>
<proteinExistence type="inferred from homology"/>
<dbReference type="PANTHER" id="PTHR18964">
    <property type="entry name" value="ROK (REPRESSOR, ORF, KINASE) FAMILY"/>
    <property type="match status" value="1"/>
</dbReference>
<keyword evidence="2" id="KW-0418">Kinase</keyword>
<dbReference type="GO" id="GO:0016301">
    <property type="term" value="F:kinase activity"/>
    <property type="evidence" value="ECO:0007669"/>
    <property type="project" value="UniProtKB-KW"/>
</dbReference>
<dbReference type="InterPro" id="IPR000600">
    <property type="entry name" value="ROK"/>
</dbReference>
<accession>A0A0V8HCV5</accession>
<gene>
    <name evidence="2" type="ORF">GA0061094_3324</name>
</gene>
<dbReference type="InterPro" id="IPR043129">
    <property type="entry name" value="ATPase_NBD"/>
</dbReference>
<dbReference type="PANTHER" id="PTHR18964:SF149">
    <property type="entry name" value="BIFUNCTIONAL UDP-N-ACETYLGLUCOSAMINE 2-EPIMERASE_N-ACETYLMANNOSAMINE KINASE"/>
    <property type="match status" value="1"/>
</dbReference>
<reference evidence="3" key="1">
    <citation type="submission" date="2016-08" db="EMBL/GenBank/DDBJ databases">
        <authorList>
            <person name="Varghese N."/>
            <person name="Submissions Spin"/>
        </authorList>
    </citation>
    <scope>NUCLEOTIDE SEQUENCE [LARGE SCALE GENOMIC DNA]</scope>
    <source>
        <strain evidence="3">SGD-1123</strain>
    </source>
</reference>
<organism evidence="2 3">
    <name type="scientific">[Bacillus] enclensis</name>
    <dbReference type="NCBI Taxonomy" id="1402860"/>
    <lineage>
        <taxon>Bacteria</taxon>
        <taxon>Bacillati</taxon>
        <taxon>Bacillota</taxon>
        <taxon>Bacilli</taxon>
        <taxon>Bacillales</taxon>
        <taxon>Bacillaceae</taxon>
        <taxon>Rossellomorea</taxon>
    </lineage>
</organism>
<dbReference type="Pfam" id="PF00480">
    <property type="entry name" value="ROK"/>
    <property type="match status" value="1"/>
</dbReference>
<dbReference type="SUPFAM" id="SSF53067">
    <property type="entry name" value="Actin-like ATPase domain"/>
    <property type="match status" value="1"/>
</dbReference>
<dbReference type="RefSeq" id="WP_058299308.1">
    <property type="nucleotide sequence ID" value="NZ_FMAU01000004.1"/>
</dbReference>
<dbReference type="Gene3D" id="3.30.420.40">
    <property type="match status" value="2"/>
</dbReference>
<evidence type="ECO:0000313" key="3">
    <source>
        <dbReference type="Proteomes" id="UP000181997"/>
    </source>
</evidence>
<evidence type="ECO:0000313" key="2">
    <source>
        <dbReference type="EMBL" id="SCC23598.1"/>
    </source>
</evidence>
<dbReference type="AlphaFoldDB" id="A0A0V8HCV5"/>
<evidence type="ECO:0000256" key="1">
    <source>
        <dbReference type="ARBA" id="ARBA00006479"/>
    </source>
</evidence>
<dbReference type="EMBL" id="FMAU01000004">
    <property type="protein sequence ID" value="SCC23598.1"/>
    <property type="molecule type" value="Genomic_DNA"/>
</dbReference>
<keyword evidence="2" id="KW-0808">Transferase</keyword>
<protein>
    <submittedName>
        <fullName evidence="2">Glucokinase</fullName>
    </submittedName>
</protein>
<dbReference type="Proteomes" id="UP000181997">
    <property type="component" value="Unassembled WGS sequence"/>
</dbReference>